<keyword evidence="1" id="KW-1133">Transmembrane helix</keyword>
<gene>
    <name evidence="2" type="ORF">FKR84_05360</name>
</gene>
<keyword evidence="3" id="KW-1185">Reference proteome</keyword>
<dbReference type="InterPro" id="IPR046077">
    <property type="entry name" value="DUF6095"/>
</dbReference>
<dbReference type="Proteomes" id="UP000317169">
    <property type="component" value="Unassembled WGS sequence"/>
</dbReference>
<sequence length="74" mass="8063">MRKHTNKEFLAKGLKYLAAALPTAFIGPVILHSAFSNQDHPFYIAVLILGLIACGGAIFLMFKGVNTLIKALFD</sequence>
<accession>A0A508A0G4</accession>
<proteinExistence type="predicted"/>
<dbReference type="RefSeq" id="WP_141421270.1">
    <property type="nucleotide sequence ID" value="NZ_VIAR01000004.1"/>
</dbReference>
<feature type="transmembrane region" description="Helical" evidence="1">
    <location>
        <begin position="16"/>
        <end position="35"/>
    </location>
</feature>
<dbReference type="Pfam" id="PF19589">
    <property type="entry name" value="DUF6095"/>
    <property type="match status" value="1"/>
</dbReference>
<comment type="caution">
    <text evidence="2">The sequence shown here is derived from an EMBL/GenBank/DDBJ whole genome shotgun (WGS) entry which is preliminary data.</text>
</comment>
<keyword evidence="1" id="KW-0472">Membrane</keyword>
<name>A0A508A0G4_9FLAO</name>
<dbReference type="OrthoDB" id="1447634at2"/>
<keyword evidence="1" id="KW-0812">Transmembrane</keyword>
<dbReference type="AlphaFoldDB" id="A0A508A0G4"/>
<reference evidence="2 3" key="1">
    <citation type="submission" date="2019-06" db="EMBL/GenBank/DDBJ databases">
        <title>Flavibacter putida gen. nov., sp. nov., a novel marine bacterium of the family Flavobacteriaceae isolated from coastal seawater.</title>
        <authorList>
            <person name="Feng X."/>
        </authorList>
    </citation>
    <scope>NUCLEOTIDE SEQUENCE [LARGE SCALE GENOMIC DNA]</scope>
    <source>
        <strain evidence="2 3">PLHSN227</strain>
    </source>
</reference>
<evidence type="ECO:0000313" key="3">
    <source>
        <dbReference type="Proteomes" id="UP000317169"/>
    </source>
</evidence>
<feature type="transmembrane region" description="Helical" evidence="1">
    <location>
        <begin position="41"/>
        <end position="62"/>
    </location>
</feature>
<evidence type="ECO:0000313" key="2">
    <source>
        <dbReference type="EMBL" id="TQD39322.1"/>
    </source>
</evidence>
<organism evidence="2 3">
    <name type="scientific">Haloflavibacter putidus</name>
    <dbReference type="NCBI Taxonomy" id="2576776"/>
    <lineage>
        <taxon>Bacteria</taxon>
        <taxon>Pseudomonadati</taxon>
        <taxon>Bacteroidota</taxon>
        <taxon>Flavobacteriia</taxon>
        <taxon>Flavobacteriales</taxon>
        <taxon>Flavobacteriaceae</taxon>
        <taxon>Haloflavibacter</taxon>
    </lineage>
</organism>
<dbReference type="EMBL" id="VIAR01000004">
    <property type="protein sequence ID" value="TQD39322.1"/>
    <property type="molecule type" value="Genomic_DNA"/>
</dbReference>
<evidence type="ECO:0000256" key="1">
    <source>
        <dbReference type="SAM" id="Phobius"/>
    </source>
</evidence>
<protein>
    <submittedName>
        <fullName evidence="2">Uncharacterized protein</fullName>
    </submittedName>
</protein>